<dbReference type="PIRSF" id="PIRSF006118">
    <property type="entry name" value="KDO8-P_Ptase"/>
    <property type="match status" value="1"/>
</dbReference>
<dbReference type="AlphaFoldDB" id="H5T8I5"/>
<feature type="binding site" evidence="13">
    <location>
        <position position="133"/>
    </location>
    <ligand>
        <name>Mg(2+)</name>
        <dbReference type="ChEBI" id="CHEBI:18420"/>
    </ligand>
</feature>
<dbReference type="SFLD" id="SFLDG01136">
    <property type="entry name" value="C1.6:_Phosphoserine_Phosphatas"/>
    <property type="match status" value="1"/>
</dbReference>
<evidence type="ECO:0000256" key="2">
    <source>
        <dbReference type="ARBA" id="ARBA00001946"/>
    </source>
</evidence>
<evidence type="ECO:0000256" key="11">
    <source>
        <dbReference type="ARBA" id="ARBA00031051"/>
    </source>
</evidence>
<evidence type="ECO:0000313" key="15">
    <source>
        <dbReference type="Proteomes" id="UP000053586"/>
    </source>
</evidence>
<dbReference type="Pfam" id="PF08282">
    <property type="entry name" value="Hydrolase_3"/>
    <property type="match status" value="1"/>
</dbReference>
<keyword evidence="15" id="KW-1185">Reference proteome</keyword>
<evidence type="ECO:0000256" key="7">
    <source>
        <dbReference type="ARBA" id="ARBA00022723"/>
    </source>
</evidence>
<dbReference type="EC" id="3.1.3.45" evidence="5 12"/>
<dbReference type="EMBL" id="BAET01000006">
    <property type="protein sequence ID" value="GAB54626.1"/>
    <property type="molecule type" value="Genomic_DNA"/>
</dbReference>
<protein>
    <recommendedName>
        <fullName evidence="6 12">3-deoxy-D-manno-octulosonate 8-phosphate phosphatase KdsC</fullName>
        <ecNumber evidence="5 12">3.1.3.45</ecNumber>
    </recommendedName>
    <alternativeName>
        <fullName evidence="11 12">KDO 8-P phosphatase</fullName>
    </alternativeName>
</protein>
<evidence type="ECO:0000256" key="8">
    <source>
        <dbReference type="ARBA" id="ARBA00022801"/>
    </source>
</evidence>
<keyword evidence="10 12" id="KW-0448">Lipopolysaccharide biosynthesis</keyword>
<dbReference type="GO" id="GO:0008781">
    <property type="term" value="F:N-acylneuraminate cytidylyltransferase activity"/>
    <property type="evidence" value="ECO:0007669"/>
    <property type="project" value="TreeGrafter"/>
</dbReference>
<accession>H5T8I5</accession>
<evidence type="ECO:0000256" key="12">
    <source>
        <dbReference type="PIRNR" id="PIRNR006118"/>
    </source>
</evidence>
<dbReference type="PANTHER" id="PTHR21485:SF6">
    <property type="entry name" value="N-ACYLNEURAMINATE CYTIDYLYLTRANSFERASE-RELATED"/>
    <property type="match status" value="1"/>
</dbReference>
<dbReference type="InterPro" id="IPR036412">
    <property type="entry name" value="HAD-like_sf"/>
</dbReference>
<evidence type="ECO:0000256" key="9">
    <source>
        <dbReference type="ARBA" id="ARBA00022842"/>
    </source>
</evidence>
<reference evidence="14 15" key="1">
    <citation type="journal article" date="2012" name="J. Bacteriol.">
        <title>Genome sequence of proteorhodopsin-containing sea ice bacterium Glaciecola punicea ACAM 611T.</title>
        <authorList>
            <person name="Qin Q.-L."/>
            <person name="Xie B.-B."/>
            <person name="Shu Y.-L."/>
            <person name="Rong J.-C."/>
            <person name="Zhao D.-L."/>
            <person name="Zhang X.-Y."/>
            <person name="Chen X.-L."/>
            <person name="Zhou B.-C."/>
            <person name="Zhanga Y.-Z."/>
        </authorList>
    </citation>
    <scope>NUCLEOTIDE SEQUENCE [LARGE SCALE GENOMIC DNA]</scope>
    <source>
        <strain evidence="14 15">ACAM 611</strain>
    </source>
</reference>
<dbReference type="eggNOG" id="COG1778">
    <property type="taxonomic scope" value="Bacteria"/>
</dbReference>
<comment type="catalytic activity">
    <reaction evidence="1 12">
        <text>3-deoxy-alpha-D-manno-2-octulosonate-8-phosphate + H2O = 3-deoxy-alpha-D-manno-oct-2-ulosonate + phosphate</text>
        <dbReference type="Rhea" id="RHEA:11500"/>
        <dbReference type="ChEBI" id="CHEBI:15377"/>
        <dbReference type="ChEBI" id="CHEBI:43474"/>
        <dbReference type="ChEBI" id="CHEBI:85985"/>
        <dbReference type="ChEBI" id="CHEBI:85986"/>
        <dbReference type="EC" id="3.1.3.45"/>
    </reaction>
</comment>
<gene>
    <name evidence="14" type="primary">kdsC</name>
    <name evidence="14" type="ORF">GPUN_0479</name>
</gene>
<dbReference type="NCBIfam" id="NF007019">
    <property type="entry name" value="PRK09484.1"/>
    <property type="match status" value="1"/>
</dbReference>
<dbReference type="GO" id="GO:0019143">
    <property type="term" value="F:3-deoxy-manno-octulosonate-8-phosphatase activity"/>
    <property type="evidence" value="ECO:0007669"/>
    <property type="project" value="UniProtKB-UniRule"/>
</dbReference>
<dbReference type="STRING" id="56804.BAE46_11085"/>
<dbReference type="OrthoDB" id="9805604at2"/>
<keyword evidence="7 12" id="KW-0479">Metal-binding</keyword>
<evidence type="ECO:0000313" key="14">
    <source>
        <dbReference type="EMBL" id="GAB54626.1"/>
    </source>
</evidence>
<dbReference type="GO" id="GO:0009103">
    <property type="term" value="P:lipopolysaccharide biosynthetic process"/>
    <property type="evidence" value="ECO:0007669"/>
    <property type="project" value="UniProtKB-UniRule"/>
</dbReference>
<evidence type="ECO:0000256" key="1">
    <source>
        <dbReference type="ARBA" id="ARBA00000898"/>
    </source>
</evidence>
<dbReference type="InterPro" id="IPR010023">
    <property type="entry name" value="KdsC_fam"/>
</dbReference>
<name>H5T8I5_9ALTE</name>
<dbReference type="GO" id="GO:0046872">
    <property type="term" value="F:metal ion binding"/>
    <property type="evidence" value="ECO:0007669"/>
    <property type="project" value="UniProtKB-UniRule"/>
</dbReference>
<dbReference type="PANTHER" id="PTHR21485">
    <property type="entry name" value="HAD SUPERFAMILY MEMBERS CMAS AND KDSC"/>
    <property type="match status" value="1"/>
</dbReference>
<evidence type="ECO:0000256" key="6">
    <source>
        <dbReference type="ARBA" id="ARBA00020092"/>
    </source>
</evidence>
<comment type="subunit">
    <text evidence="4 12">Homotetramer.</text>
</comment>
<dbReference type="SUPFAM" id="SSF56784">
    <property type="entry name" value="HAD-like"/>
    <property type="match status" value="1"/>
</dbReference>
<evidence type="ECO:0000256" key="3">
    <source>
        <dbReference type="ARBA" id="ARBA00005893"/>
    </source>
</evidence>
<dbReference type="InterPro" id="IPR023214">
    <property type="entry name" value="HAD_sf"/>
</dbReference>
<evidence type="ECO:0000256" key="10">
    <source>
        <dbReference type="ARBA" id="ARBA00022985"/>
    </source>
</evidence>
<keyword evidence="8 12" id="KW-0378">Hydrolase</keyword>
<evidence type="ECO:0000256" key="13">
    <source>
        <dbReference type="PIRSR" id="PIRSR006118-2"/>
    </source>
</evidence>
<sequence>MPNIHPDINSDVKSNTQTLYQTVSNDFFEQCKQVKLVVFDVDGVFSDGQIYLGNNNEEFKAFNTKDGYGVKALAKCGISVGIITGRKSAIVEQRMRSLNVHYLLQGREDKYAALTELMQLSDYQSHQVASVGDDMPDIGMFTLSAIKIAVQDAHPLVKKQANHITTLGGGKGAVREVCDLFLQANNLLSTIHGASI</sequence>
<dbReference type="RefSeq" id="WP_006003019.1">
    <property type="nucleotide sequence ID" value="NZ_BAET01000006.1"/>
</dbReference>
<feature type="binding site" evidence="13">
    <location>
        <position position="42"/>
    </location>
    <ligand>
        <name>substrate</name>
    </ligand>
</feature>
<organism evidence="14 15">
    <name type="scientific">Glaciecola punicea ACAM 611</name>
    <dbReference type="NCBI Taxonomy" id="1121923"/>
    <lineage>
        <taxon>Bacteria</taxon>
        <taxon>Pseudomonadati</taxon>
        <taxon>Pseudomonadota</taxon>
        <taxon>Gammaproteobacteria</taxon>
        <taxon>Alteromonadales</taxon>
        <taxon>Alteromonadaceae</taxon>
        <taxon>Glaciecola</taxon>
    </lineage>
</organism>
<evidence type="ECO:0000256" key="5">
    <source>
        <dbReference type="ARBA" id="ARBA00013066"/>
    </source>
</evidence>
<comment type="caution">
    <text evidence="14">The sequence shown here is derived from an EMBL/GenBank/DDBJ whole genome shotgun (WGS) entry which is preliminary data.</text>
</comment>
<dbReference type="SFLD" id="SFLDS00003">
    <property type="entry name" value="Haloacid_Dehalogenase"/>
    <property type="match status" value="1"/>
</dbReference>
<feature type="binding site" evidence="13">
    <location>
        <position position="40"/>
    </location>
    <ligand>
        <name>Mg(2+)</name>
        <dbReference type="ChEBI" id="CHEBI:18420"/>
    </ligand>
</feature>
<dbReference type="CDD" id="cd01630">
    <property type="entry name" value="HAD_KDO-like"/>
    <property type="match status" value="1"/>
</dbReference>
<dbReference type="Gene3D" id="3.40.50.1000">
    <property type="entry name" value="HAD superfamily/HAD-like"/>
    <property type="match status" value="1"/>
</dbReference>
<proteinExistence type="inferred from homology"/>
<keyword evidence="9 12" id="KW-0460">Magnesium</keyword>
<dbReference type="Proteomes" id="UP000053586">
    <property type="component" value="Unassembled WGS sequence"/>
</dbReference>
<comment type="similarity">
    <text evidence="3 12">Belongs to the KdsC family.</text>
</comment>
<dbReference type="SFLD" id="SFLDG01138">
    <property type="entry name" value="C1.6.2:_Deoxy-d-mannose-octulo"/>
    <property type="match status" value="1"/>
</dbReference>
<comment type="cofactor">
    <cofactor evidence="2 12 13">
        <name>Mg(2+)</name>
        <dbReference type="ChEBI" id="CHEBI:18420"/>
    </cofactor>
</comment>
<dbReference type="FunFam" id="3.40.50.1000:FF:000029">
    <property type="entry name" value="3-deoxy-D-manno-octulosonate 8-phosphate phosphatase KdsC"/>
    <property type="match status" value="1"/>
</dbReference>
<dbReference type="NCBIfam" id="TIGR01670">
    <property type="entry name" value="KdsC-phosphatas"/>
    <property type="match status" value="1"/>
</dbReference>
<dbReference type="InterPro" id="IPR050793">
    <property type="entry name" value="CMP-NeuNAc_synthase"/>
</dbReference>
<reference evidence="14 15" key="2">
    <citation type="journal article" date="2017" name="Antonie Van Leeuwenhoek">
        <title>Rhizobium rhizosphaerae sp. nov., a novel species isolated from rice rhizosphere.</title>
        <authorList>
            <person name="Zhao J.J."/>
            <person name="Zhang J."/>
            <person name="Zhang R.J."/>
            <person name="Zhang C.W."/>
            <person name="Yin H.Q."/>
            <person name="Zhang X.X."/>
        </authorList>
    </citation>
    <scope>NUCLEOTIDE SEQUENCE [LARGE SCALE GENOMIC DNA]</scope>
    <source>
        <strain evidence="14 15">ACAM 611</strain>
    </source>
</reference>
<evidence type="ECO:0000256" key="4">
    <source>
        <dbReference type="ARBA" id="ARBA00011881"/>
    </source>
</evidence>
<comment type="function">
    <text evidence="12">Catalyzes the hydrolysis of 3-deoxy-D-manno-octulosonate 8-phosphate (KDO 8-P) to 3-deoxy-D-manno-octulosonate (KDO) and inorganic phosphate.</text>
</comment>